<name>A0AAV8U7P3_9ROSI</name>
<evidence type="ECO:0000313" key="2">
    <source>
        <dbReference type="Proteomes" id="UP001159364"/>
    </source>
</evidence>
<dbReference type="EMBL" id="JAIWQS010000001">
    <property type="protein sequence ID" value="KAJ8775357.1"/>
    <property type="molecule type" value="Genomic_DNA"/>
</dbReference>
<keyword evidence="2" id="KW-1185">Reference proteome</keyword>
<dbReference type="AlphaFoldDB" id="A0AAV8U7P3"/>
<comment type="caution">
    <text evidence="1">The sequence shown here is derived from an EMBL/GenBank/DDBJ whole genome shotgun (WGS) entry which is preliminary data.</text>
</comment>
<protein>
    <submittedName>
        <fullName evidence="1">Uncharacterized protein</fullName>
    </submittedName>
</protein>
<accession>A0AAV8U7P3</accession>
<evidence type="ECO:0000313" key="1">
    <source>
        <dbReference type="EMBL" id="KAJ8775357.1"/>
    </source>
</evidence>
<reference evidence="1 2" key="1">
    <citation type="submission" date="2021-09" db="EMBL/GenBank/DDBJ databases">
        <title>Genomic insights and catalytic innovation underlie evolution of tropane alkaloids biosynthesis.</title>
        <authorList>
            <person name="Wang Y.-J."/>
            <person name="Tian T."/>
            <person name="Huang J.-P."/>
            <person name="Huang S.-X."/>
        </authorList>
    </citation>
    <scope>NUCLEOTIDE SEQUENCE [LARGE SCALE GENOMIC DNA]</scope>
    <source>
        <strain evidence="1">KIB-2018</strain>
        <tissue evidence="1">Leaf</tissue>
    </source>
</reference>
<organism evidence="1 2">
    <name type="scientific">Erythroxylum novogranatense</name>
    <dbReference type="NCBI Taxonomy" id="1862640"/>
    <lineage>
        <taxon>Eukaryota</taxon>
        <taxon>Viridiplantae</taxon>
        <taxon>Streptophyta</taxon>
        <taxon>Embryophyta</taxon>
        <taxon>Tracheophyta</taxon>
        <taxon>Spermatophyta</taxon>
        <taxon>Magnoliopsida</taxon>
        <taxon>eudicotyledons</taxon>
        <taxon>Gunneridae</taxon>
        <taxon>Pentapetalae</taxon>
        <taxon>rosids</taxon>
        <taxon>fabids</taxon>
        <taxon>Malpighiales</taxon>
        <taxon>Erythroxylaceae</taxon>
        <taxon>Erythroxylum</taxon>
    </lineage>
</organism>
<proteinExistence type="predicted"/>
<gene>
    <name evidence="1" type="ORF">K2173_023122</name>
</gene>
<dbReference type="Proteomes" id="UP001159364">
    <property type="component" value="Linkage Group LG01"/>
</dbReference>
<sequence>MDLSLWVESQSRKNCVPYSPSFAHHCRPLDSPPFLTTAHPYHRNLWRIQMFQSKSVPSSSLVDQSSLVALARPMCDGLHCIFIVVQKEGRRNWDKTTAMANGV</sequence>